<feature type="domain" description="Endoplasmic reticulum vesicle transporter C-terminal" evidence="7">
    <location>
        <begin position="128"/>
        <end position="289"/>
    </location>
</feature>
<dbReference type="OMA" id="QRHEGCR"/>
<dbReference type="Pfam" id="PF13850">
    <property type="entry name" value="ERGIC_N"/>
    <property type="match status" value="1"/>
</dbReference>
<reference evidence="9 10" key="1">
    <citation type="submission" date="2015-07" db="EMBL/GenBank/DDBJ databases">
        <title>High-quality genome of monoxenous trypanosomatid Leptomonas pyrrhocoris.</title>
        <authorList>
            <person name="Flegontov P."/>
            <person name="Butenko A."/>
            <person name="Firsov S."/>
            <person name="Vlcek C."/>
            <person name="Logacheva M.D."/>
            <person name="Field M."/>
            <person name="Filatov D."/>
            <person name="Flegontova O."/>
            <person name="Gerasimov E."/>
            <person name="Jackson A.P."/>
            <person name="Kelly S."/>
            <person name="Opperdoes F."/>
            <person name="O'Reilly A."/>
            <person name="Votypka J."/>
            <person name="Yurchenko V."/>
            <person name="Lukes J."/>
        </authorList>
    </citation>
    <scope>NUCLEOTIDE SEQUENCE [LARGE SCALE GENOMIC DNA]</scope>
    <source>
        <strain evidence="9">H10</strain>
    </source>
</reference>
<dbReference type="EMBL" id="LGTL01000002">
    <property type="protein sequence ID" value="KPA85042.1"/>
    <property type="molecule type" value="Genomic_DNA"/>
</dbReference>
<dbReference type="GO" id="GO:0005783">
    <property type="term" value="C:endoplasmic reticulum"/>
    <property type="evidence" value="ECO:0007669"/>
    <property type="project" value="TreeGrafter"/>
</dbReference>
<comment type="similarity">
    <text evidence="2">Belongs to the ERGIC family.</text>
</comment>
<comment type="subcellular location">
    <subcellularLocation>
        <location evidence="1">Membrane</location>
        <topology evidence="1">Multi-pass membrane protein</topology>
    </subcellularLocation>
</comment>
<comment type="caution">
    <text evidence="9">The sequence shown here is derived from an EMBL/GenBank/DDBJ whole genome shotgun (WGS) entry which is preliminary data.</text>
</comment>
<feature type="transmembrane region" description="Helical" evidence="6">
    <location>
        <begin position="271"/>
        <end position="293"/>
    </location>
</feature>
<dbReference type="InterPro" id="IPR039542">
    <property type="entry name" value="Erv_N"/>
</dbReference>
<evidence type="ECO:0000256" key="4">
    <source>
        <dbReference type="ARBA" id="ARBA00022989"/>
    </source>
</evidence>
<dbReference type="PANTHER" id="PTHR10984:SF25">
    <property type="entry name" value="ENDOPLASMIC RETICULUM-GOLGI INTERMEDIATE COMPARTMENT PROTEIN 3"/>
    <property type="match status" value="1"/>
</dbReference>
<dbReference type="InterPro" id="IPR045888">
    <property type="entry name" value="Erv"/>
</dbReference>
<evidence type="ECO:0000259" key="7">
    <source>
        <dbReference type="Pfam" id="PF07970"/>
    </source>
</evidence>
<keyword evidence="3 6" id="KW-0812">Transmembrane</keyword>
<gene>
    <name evidence="9" type="ORF">ABB37_01463</name>
</gene>
<feature type="transmembrane region" description="Helical" evidence="6">
    <location>
        <begin position="20"/>
        <end position="43"/>
    </location>
</feature>
<evidence type="ECO:0000313" key="10">
    <source>
        <dbReference type="Proteomes" id="UP000037923"/>
    </source>
</evidence>
<evidence type="ECO:0000256" key="2">
    <source>
        <dbReference type="ARBA" id="ARBA00005648"/>
    </source>
</evidence>
<evidence type="ECO:0000256" key="1">
    <source>
        <dbReference type="ARBA" id="ARBA00004141"/>
    </source>
</evidence>
<dbReference type="Pfam" id="PF07970">
    <property type="entry name" value="COPIIcoated_ERV"/>
    <property type="match status" value="1"/>
</dbReference>
<dbReference type="OrthoDB" id="270930at2759"/>
<organism evidence="9 10">
    <name type="scientific">Leptomonas pyrrhocoris</name>
    <name type="common">Firebug parasite</name>
    <dbReference type="NCBI Taxonomy" id="157538"/>
    <lineage>
        <taxon>Eukaryota</taxon>
        <taxon>Discoba</taxon>
        <taxon>Euglenozoa</taxon>
        <taxon>Kinetoplastea</taxon>
        <taxon>Metakinetoplastina</taxon>
        <taxon>Trypanosomatida</taxon>
        <taxon>Trypanosomatidae</taxon>
        <taxon>Leishmaniinae</taxon>
        <taxon>Leptomonas</taxon>
    </lineage>
</organism>
<protein>
    <submittedName>
        <fullName evidence="9">Uncharacterized protein</fullName>
    </submittedName>
</protein>
<name>A0A0N0DZC8_LEPPY</name>
<evidence type="ECO:0000256" key="6">
    <source>
        <dbReference type="SAM" id="Phobius"/>
    </source>
</evidence>
<keyword evidence="5 6" id="KW-0472">Membrane</keyword>
<dbReference type="PANTHER" id="PTHR10984">
    <property type="entry name" value="ENDOPLASMIC RETICULUM-GOLGI INTERMEDIATE COMPARTMENT PROTEIN"/>
    <property type="match status" value="1"/>
</dbReference>
<dbReference type="VEuPathDB" id="TriTrypDB:LpyrH10_02_4370"/>
<dbReference type="GO" id="GO:0016020">
    <property type="term" value="C:membrane"/>
    <property type="evidence" value="ECO:0007669"/>
    <property type="project" value="UniProtKB-SubCell"/>
</dbReference>
<dbReference type="GO" id="GO:0030134">
    <property type="term" value="C:COPII-coated ER to Golgi transport vesicle"/>
    <property type="evidence" value="ECO:0007669"/>
    <property type="project" value="TreeGrafter"/>
</dbReference>
<dbReference type="PROSITE" id="PS51257">
    <property type="entry name" value="PROKAR_LIPOPROTEIN"/>
    <property type="match status" value="1"/>
</dbReference>
<proteinExistence type="inferred from homology"/>
<sequence>MRSTRLWQKADFFRRIPKDLTESTAIGAIISIACVVVMVLLFVGEVISYVSPRIQSDMVIMPDLDSESIIKVSLDLTFHKMPCSILTLDILDVLHNHVFNSMEHITKTRLDAEGRPVTDGRSPEEFVSNREGCNLRGYIQVAKVPGNFHISSHGRQQLLNDHFKAGINVEHTIHHLSFGSTDVMKFSKQAQLHPLDGMTQRSHLPKLFQYYLDIVPTIYEGAFSTTYTYQFTGTSSAVILPTNQMPAVVFQYQLSPITVRYSAARVSFTHFLTYVCAIVGGVFTVAGLLSRFVQTSAAQIQRRILGKAD</sequence>
<dbReference type="InterPro" id="IPR012936">
    <property type="entry name" value="Erv_C"/>
</dbReference>
<accession>A0A0N0DZC8</accession>
<dbReference type="Proteomes" id="UP000037923">
    <property type="component" value="Unassembled WGS sequence"/>
</dbReference>
<evidence type="ECO:0000313" key="9">
    <source>
        <dbReference type="EMBL" id="KPA85042.1"/>
    </source>
</evidence>
<evidence type="ECO:0000259" key="8">
    <source>
        <dbReference type="Pfam" id="PF13850"/>
    </source>
</evidence>
<dbReference type="AlphaFoldDB" id="A0A0N0DZC8"/>
<dbReference type="RefSeq" id="XP_015663481.1">
    <property type="nucleotide sequence ID" value="XM_015797961.1"/>
</dbReference>
<feature type="domain" description="Endoplasmic reticulum vesicle transporter N-terminal" evidence="8">
    <location>
        <begin position="9"/>
        <end position="97"/>
    </location>
</feature>
<keyword evidence="10" id="KW-1185">Reference proteome</keyword>
<dbReference type="GeneID" id="26901758"/>
<evidence type="ECO:0000256" key="3">
    <source>
        <dbReference type="ARBA" id="ARBA00022692"/>
    </source>
</evidence>
<keyword evidence="4 6" id="KW-1133">Transmembrane helix</keyword>
<evidence type="ECO:0000256" key="5">
    <source>
        <dbReference type="ARBA" id="ARBA00023136"/>
    </source>
</evidence>